<feature type="signal peptide" evidence="1">
    <location>
        <begin position="1"/>
        <end position="17"/>
    </location>
</feature>
<keyword evidence="1" id="KW-0732">Signal</keyword>
<dbReference type="PANTHER" id="PTHR15218">
    <property type="entry name" value="MD-1, MD-2 - RELATED"/>
    <property type="match status" value="1"/>
</dbReference>
<evidence type="ECO:0000256" key="1">
    <source>
        <dbReference type="SAM" id="SignalP"/>
    </source>
</evidence>
<dbReference type="EMBL" id="JAINUG010000070">
    <property type="protein sequence ID" value="KAJ8401466.1"/>
    <property type="molecule type" value="Genomic_DNA"/>
</dbReference>
<dbReference type="AlphaFoldDB" id="A0AAD7SHC5"/>
<dbReference type="GO" id="GO:0001875">
    <property type="term" value="F:lipopolysaccharide immune receptor activity"/>
    <property type="evidence" value="ECO:0007669"/>
    <property type="project" value="TreeGrafter"/>
</dbReference>
<evidence type="ECO:0000313" key="2">
    <source>
        <dbReference type="EMBL" id="KAJ8401466.1"/>
    </source>
</evidence>
<keyword evidence="3" id="KW-1185">Reference proteome</keyword>
<comment type="caution">
    <text evidence="2">The sequence shown here is derived from an EMBL/GenBank/DDBJ whole genome shotgun (WGS) entry which is preliminary data.</text>
</comment>
<reference evidence="2" key="1">
    <citation type="journal article" date="2023" name="Science">
        <title>Genome structures resolve the early diversification of teleost fishes.</title>
        <authorList>
            <person name="Parey E."/>
            <person name="Louis A."/>
            <person name="Montfort J."/>
            <person name="Bouchez O."/>
            <person name="Roques C."/>
            <person name="Iampietro C."/>
            <person name="Lluch J."/>
            <person name="Castinel A."/>
            <person name="Donnadieu C."/>
            <person name="Desvignes T."/>
            <person name="Floi Bucao C."/>
            <person name="Jouanno E."/>
            <person name="Wen M."/>
            <person name="Mejri S."/>
            <person name="Dirks R."/>
            <person name="Jansen H."/>
            <person name="Henkel C."/>
            <person name="Chen W.J."/>
            <person name="Zahm M."/>
            <person name="Cabau C."/>
            <person name="Klopp C."/>
            <person name="Thompson A.W."/>
            <person name="Robinson-Rechavi M."/>
            <person name="Braasch I."/>
            <person name="Lecointre G."/>
            <person name="Bobe J."/>
            <person name="Postlethwait J.H."/>
            <person name="Berthelot C."/>
            <person name="Roest Crollius H."/>
            <person name="Guiguen Y."/>
        </authorList>
    </citation>
    <scope>NUCLEOTIDE SEQUENCE</scope>
    <source>
        <strain evidence="2">NC1722</strain>
    </source>
</reference>
<dbReference type="InterPro" id="IPR039217">
    <property type="entry name" value="LY96"/>
</dbReference>
<dbReference type="GO" id="GO:0034142">
    <property type="term" value="P:toll-like receptor 4 signaling pathway"/>
    <property type="evidence" value="ECO:0007669"/>
    <property type="project" value="TreeGrafter"/>
</dbReference>
<dbReference type="GO" id="GO:0035662">
    <property type="term" value="F:Toll-like receptor 4 binding"/>
    <property type="evidence" value="ECO:0007669"/>
    <property type="project" value="InterPro"/>
</dbReference>
<dbReference type="GO" id="GO:0046696">
    <property type="term" value="C:lipopolysaccharide receptor complex"/>
    <property type="evidence" value="ECO:0007669"/>
    <property type="project" value="TreeGrafter"/>
</dbReference>
<feature type="chain" id="PRO_5042051886" description="Lymphocyte antigen 96" evidence="1">
    <location>
        <begin position="18"/>
        <end position="154"/>
    </location>
</feature>
<dbReference type="PANTHER" id="PTHR15218:SF0">
    <property type="entry name" value="LYMPHOCYTE ANTIGEN 96"/>
    <property type="match status" value="1"/>
</dbReference>
<dbReference type="GO" id="GO:0031666">
    <property type="term" value="P:positive regulation of lipopolysaccharide-mediated signaling pathway"/>
    <property type="evidence" value="ECO:0007669"/>
    <property type="project" value="TreeGrafter"/>
</dbReference>
<accession>A0AAD7SHC5</accession>
<sequence length="154" mass="17349">MLRVLSLLIVIFACGFGERQLLCSSRNSEAWYTCSGGGLYYSSLTMEPCLHSQIKEFTLNYTIILMVKLDHASVKINIWHHNQKMIELVQKSQICIEQAESKWCDLVKGESLSDLVYIKTKAYDLPKGIYYATLALSDAADNEILSCNGTVTLK</sequence>
<evidence type="ECO:0008006" key="4">
    <source>
        <dbReference type="Google" id="ProtNLM"/>
    </source>
</evidence>
<dbReference type="GO" id="GO:0045087">
    <property type="term" value="P:innate immune response"/>
    <property type="evidence" value="ECO:0007669"/>
    <property type="project" value="InterPro"/>
</dbReference>
<dbReference type="Gene3D" id="2.60.40.770">
    <property type="match status" value="1"/>
</dbReference>
<gene>
    <name evidence="2" type="ORF">AAFF_G00383850</name>
</gene>
<name>A0AAD7SHC5_9TELE</name>
<organism evidence="2 3">
    <name type="scientific">Aldrovandia affinis</name>
    <dbReference type="NCBI Taxonomy" id="143900"/>
    <lineage>
        <taxon>Eukaryota</taxon>
        <taxon>Metazoa</taxon>
        <taxon>Chordata</taxon>
        <taxon>Craniata</taxon>
        <taxon>Vertebrata</taxon>
        <taxon>Euteleostomi</taxon>
        <taxon>Actinopterygii</taxon>
        <taxon>Neopterygii</taxon>
        <taxon>Teleostei</taxon>
        <taxon>Notacanthiformes</taxon>
        <taxon>Halosauridae</taxon>
        <taxon>Aldrovandia</taxon>
    </lineage>
</organism>
<protein>
    <recommendedName>
        <fullName evidence="4">Lymphocyte antigen 96</fullName>
    </recommendedName>
</protein>
<dbReference type="GO" id="GO:0001530">
    <property type="term" value="F:lipopolysaccharide binding"/>
    <property type="evidence" value="ECO:0007669"/>
    <property type="project" value="InterPro"/>
</dbReference>
<dbReference type="Proteomes" id="UP001221898">
    <property type="component" value="Unassembled WGS sequence"/>
</dbReference>
<evidence type="ECO:0000313" key="3">
    <source>
        <dbReference type="Proteomes" id="UP001221898"/>
    </source>
</evidence>
<proteinExistence type="predicted"/>
<dbReference type="GO" id="GO:0032497">
    <property type="term" value="P:detection of lipopolysaccharide"/>
    <property type="evidence" value="ECO:0007669"/>
    <property type="project" value="TreeGrafter"/>
</dbReference>